<evidence type="ECO:0000313" key="1">
    <source>
        <dbReference type="EMBL" id="VFR54259.1"/>
    </source>
</evidence>
<protein>
    <recommendedName>
        <fullName evidence="5">Lipoprotein</fullName>
    </recommendedName>
</protein>
<sequence length="208" mass="23352">MKKTPPTRTAIAAATLAALVLAGCQKEETPWTRMQAATQPIEVVQDTPENAVKSWWRLRDEQFRLNAVTCKETNAIYKEVASGTRTLAGPMISSFLAPRCEQTTFDREIGKVQHPSETRAIVFAQVRNSTPPTPGHQMTDYEKEAKQAGAAFKYVLTRKADGEPWEIAEVRTITQYNRCGRDPDEDNSCNYYALGESSANFDVPWFMQ</sequence>
<dbReference type="EMBL" id="CAADIK010000007">
    <property type="protein sequence ID" value="VFR62123.1"/>
    <property type="molecule type" value="Genomic_DNA"/>
</dbReference>
<dbReference type="EMBL" id="CAADIP010000003">
    <property type="protein sequence ID" value="VFR81655.1"/>
    <property type="molecule type" value="Genomic_DNA"/>
</dbReference>
<name>A0A484SJA8_9ZZZZ</name>
<accession>A0A484SJA8</accession>
<gene>
    <name evidence="1" type="ORF">BRI6_4031</name>
    <name evidence="2" type="ORF">BRI9_4091</name>
    <name evidence="3" type="ORF">IVO3_4090</name>
    <name evidence="4" type="ORF">RAN7_4022</name>
</gene>
<dbReference type="EMBL" id="CAADII010000024">
    <property type="protein sequence ID" value="VFR54259.1"/>
    <property type="molecule type" value="Genomic_DNA"/>
</dbReference>
<dbReference type="EMBL" id="CAADIZ010000068">
    <property type="protein sequence ID" value="VFS33497.1"/>
    <property type="molecule type" value="Genomic_DNA"/>
</dbReference>
<evidence type="ECO:0000313" key="2">
    <source>
        <dbReference type="EMBL" id="VFR62123.1"/>
    </source>
</evidence>
<evidence type="ECO:0008006" key="5">
    <source>
        <dbReference type="Google" id="ProtNLM"/>
    </source>
</evidence>
<organism evidence="2">
    <name type="scientific">plant metagenome</name>
    <dbReference type="NCBI Taxonomy" id="1297885"/>
    <lineage>
        <taxon>unclassified sequences</taxon>
        <taxon>metagenomes</taxon>
        <taxon>organismal metagenomes</taxon>
    </lineage>
</organism>
<dbReference type="AlphaFoldDB" id="A0A484SJA8"/>
<dbReference type="PROSITE" id="PS51257">
    <property type="entry name" value="PROKAR_LIPOPROTEIN"/>
    <property type="match status" value="1"/>
</dbReference>
<evidence type="ECO:0000313" key="3">
    <source>
        <dbReference type="EMBL" id="VFR81655.1"/>
    </source>
</evidence>
<proteinExistence type="predicted"/>
<reference evidence="2" key="1">
    <citation type="submission" date="2019-03" db="EMBL/GenBank/DDBJ databases">
        <authorList>
            <person name="Danneels B."/>
        </authorList>
    </citation>
    <scope>NUCLEOTIDE SEQUENCE</scope>
</reference>
<evidence type="ECO:0000313" key="4">
    <source>
        <dbReference type="EMBL" id="VFS33497.1"/>
    </source>
</evidence>